<name>A0ABU9B496_9BACT</name>
<feature type="transmembrane region" description="Helical" evidence="1">
    <location>
        <begin position="27"/>
        <end position="43"/>
    </location>
</feature>
<keyword evidence="1" id="KW-1133">Transmembrane helix</keyword>
<dbReference type="RefSeq" id="WP_341407859.1">
    <property type="nucleotide sequence ID" value="NZ_JBBUKT010000016.1"/>
</dbReference>
<evidence type="ECO:0000256" key="1">
    <source>
        <dbReference type="SAM" id="Phobius"/>
    </source>
</evidence>
<keyword evidence="3" id="KW-1185">Reference proteome</keyword>
<dbReference type="Proteomes" id="UP001371305">
    <property type="component" value="Unassembled WGS sequence"/>
</dbReference>
<keyword evidence="1" id="KW-0472">Membrane</keyword>
<protein>
    <recommendedName>
        <fullName evidence="4">DUF3592 domain-containing protein</fullName>
    </recommendedName>
</protein>
<organism evidence="2 3">
    <name type="scientific">Luteolibacter soli</name>
    <dbReference type="NCBI Taxonomy" id="3135280"/>
    <lineage>
        <taxon>Bacteria</taxon>
        <taxon>Pseudomonadati</taxon>
        <taxon>Verrucomicrobiota</taxon>
        <taxon>Verrucomicrobiia</taxon>
        <taxon>Verrucomicrobiales</taxon>
        <taxon>Verrucomicrobiaceae</taxon>
        <taxon>Luteolibacter</taxon>
    </lineage>
</organism>
<feature type="transmembrane region" description="Helical" evidence="1">
    <location>
        <begin position="298"/>
        <end position="316"/>
    </location>
</feature>
<evidence type="ECO:0008006" key="4">
    <source>
        <dbReference type="Google" id="ProtNLM"/>
    </source>
</evidence>
<gene>
    <name evidence="2" type="ORF">WKV53_26485</name>
</gene>
<comment type="caution">
    <text evidence="2">The sequence shown here is derived from an EMBL/GenBank/DDBJ whole genome shotgun (WGS) entry which is preliminary data.</text>
</comment>
<accession>A0ABU9B496</accession>
<dbReference type="EMBL" id="JBBUKT010000016">
    <property type="protein sequence ID" value="MEK7954092.1"/>
    <property type="molecule type" value="Genomic_DNA"/>
</dbReference>
<feature type="transmembrane region" description="Helical" evidence="1">
    <location>
        <begin position="198"/>
        <end position="218"/>
    </location>
</feature>
<reference evidence="2 3" key="1">
    <citation type="submission" date="2024-04" db="EMBL/GenBank/DDBJ databases">
        <title>Luteolibacter sp. isolated from soil.</title>
        <authorList>
            <person name="An J."/>
        </authorList>
    </citation>
    <scope>NUCLEOTIDE SEQUENCE [LARGE SCALE GENOMIC DNA]</scope>
    <source>
        <strain evidence="2 3">Y139</strain>
    </source>
</reference>
<keyword evidence="1" id="KW-0812">Transmembrane</keyword>
<evidence type="ECO:0000313" key="2">
    <source>
        <dbReference type="EMBL" id="MEK7954092.1"/>
    </source>
</evidence>
<proteinExistence type="predicted"/>
<feature type="transmembrane region" description="Helical" evidence="1">
    <location>
        <begin position="158"/>
        <end position="178"/>
    </location>
</feature>
<evidence type="ECO:0000313" key="3">
    <source>
        <dbReference type="Proteomes" id="UP001371305"/>
    </source>
</evidence>
<sequence length="331" mass="37636">MAATESPLEEGPRRAEFVVRPWYRSRLFWAGMFGLLFLLWAWWNSGAYSSTFTAESRGGEPILHGEVSSGSLLVRWQRRNVSLSPLQWTFTADRWGLGEHDPATRAPTPRPRQFDVVWALRVKEERDGLGKNPAAAGWVPSPGRSLPVSKLMLLEYQVAWWLVVLVYLLAGALLLAYWQLVKARRRERHGGPGAVISLRLWFLFVVLLALTGCFLDSIHSRTRGGMGNGKYDVGWSHFRGLFTVSVFYAPLASDGVAPYGKAVRESMTTGGFTPQRWPRWIGPDIGGENSWELRLPTTLTIGAYVVLWSAAAWWRWQRFRRHLRKLSRQDP</sequence>